<evidence type="ECO:0000256" key="7">
    <source>
        <dbReference type="ARBA" id="ARBA00037107"/>
    </source>
</evidence>
<protein>
    <recommendedName>
        <fullName evidence="8">Ankyrin repeat domain-containing protein</fullName>
    </recommendedName>
</protein>
<comment type="function">
    <text evidence="7">Acts as a molecular chaperone for G protein-coupled receptors, regulating their biogenesis and exit from the ER.</text>
</comment>
<dbReference type="EnsemblMetazoa" id="AATE010757-RA">
    <property type="protein sequence ID" value="AATE010757-PA.1"/>
    <property type="gene ID" value="AATE010757"/>
</dbReference>
<proteinExistence type="predicted"/>
<evidence type="ECO:0000256" key="2">
    <source>
        <dbReference type="ARBA" id="ARBA00022737"/>
    </source>
</evidence>
<keyword evidence="4" id="KW-0040">ANK repeat</keyword>
<dbReference type="InterPro" id="IPR055285">
    <property type="entry name" value="ANKRD13_C"/>
</dbReference>
<dbReference type="PANTHER" id="PTHR12447:SF25">
    <property type="entry name" value="ANKYRIN REPEAT DOMAIN-CONTAINING PROTEIN 13C"/>
    <property type="match status" value="1"/>
</dbReference>
<dbReference type="InterPro" id="IPR002110">
    <property type="entry name" value="Ankyrin_rpt"/>
</dbReference>
<evidence type="ECO:0000256" key="6">
    <source>
        <dbReference type="ARBA" id="ARBA00023186"/>
    </source>
</evidence>
<evidence type="ECO:0000256" key="3">
    <source>
        <dbReference type="ARBA" id="ARBA00022824"/>
    </source>
</evidence>
<dbReference type="GO" id="GO:0005789">
    <property type="term" value="C:endoplasmic reticulum membrane"/>
    <property type="evidence" value="ECO:0007669"/>
    <property type="project" value="UniProtKB-SubCell"/>
</dbReference>
<dbReference type="SUPFAM" id="SSF48403">
    <property type="entry name" value="Ankyrin repeat"/>
    <property type="match status" value="1"/>
</dbReference>
<dbReference type="Gene3D" id="1.25.40.20">
    <property type="entry name" value="Ankyrin repeat-containing domain"/>
    <property type="match status" value="1"/>
</dbReference>
<dbReference type="STRING" id="41427.A0A182J3Q0"/>
<evidence type="ECO:0000259" key="8">
    <source>
        <dbReference type="Pfam" id="PF11904"/>
    </source>
</evidence>
<evidence type="ECO:0000256" key="1">
    <source>
        <dbReference type="ARBA" id="ARBA00004586"/>
    </source>
</evidence>
<dbReference type="InterPro" id="IPR021832">
    <property type="entry name" value="ANKRD13"/>
</dbReference>
<accession>A0A182J3Q0</accession>
<dbReference type="PANTHER" id="PTHR12447">
    <property type="entry name" value="ANKYRIN REPEAT DOMAIN-CONTAINING PROTEIN 13"/>
    <property type="match status" value="1"/>
</dbReference>
<keyword evidence="3" id="KW-0256">Endoplasmic reticulum</keyword>
<evidence type="ECO:0000256" key="4">
    <source>
        <dbReference type="ARBA" id="ARBA00023043"/>
    </source>
</evidence>
<dbReference type="Pfam" id="PF12796">
    <property type="entry name" value="Ank_2"/>
    <property type="match status" value="1"/>
</dbReference>
<dbReference type="SMART" id="SM00248">
    <property type="entry name" value="ANK"/>
    <property type="match status" value="2"/>
</dbReference>
<dbReference type="Pfam" id="PF11904">
    <property type="entry name" value="ANKRD13_C"/>
    <property type="match status" value="1"/>
</dbReference>
<dbReference type="VEuPathDB" id="VectorBase:AATE010757"/>
<keyword evidence="5" id="KW-0472">Membrane</keyword>
<dbReference type="PROSITE" id="PS50297">
    <property type="entry name" value="ANK_REP_REGION"/>
    <property type="match status" value="1"/>
</dbReference>
<dbReference type="AlphaFoldDB" id="A0A182J3Q0"/>
<comment type="subcellular location">
    <subcellularLocation>
        <location evidence="1">Endoplasmic reticulum membrane</location>
    </subcellularLocation>
</comment>
<dbReference type="GO" id="GO:0005102">
    <property type="term" value="F:signaling receptor binding"/>
    <property type="evidence" value="ECO:0007669"/>
    <property type="project" value="TreeGrafter"/>
</dbReference>
<name>A0A182J3Q0_ANOAO</name>
<sequence length="491" mass="56645">LLRVFRRRRHLHRGRRRRRTVLCLVKCFHSTAADVGERMTDSYPLHECVFNGDTRRLSSLLRTHEIAEKDKHGNTPLHLAVMLGKKECTFLLLAHGAPVKVKNSQGWSPLAEAISYGDRQIISSLLRKLKQQAREQMEQRRPNLVKALKQMGDFYMELKWDFHSWVPLISRILPSDVCKIHKSGCSIRLDTTLVDFSDMRWERGDISFIFKGDNPPKDSLTALDNECRCYQHVRHEETELEIEDEVDILMSSDILAAQMSTKGISFTKAQSGWIFREDRRETVAGQYDSDLYTINGLTLDQRKRREHLSRDDLQKNKALMESLTKGGQAGQPGTIDQNGEIFRRASLQPPPSSGIRWEDYISAEPGQYPHLGRELVYKESSKNFKATVAMSKDFPLSVDMLLNVLEVIAPFKHFSKLREFVTLKLPSGFPVKIDIPILPTVSAKITFQKFEFRDDISPDLFVIPDDYKEDTMRFLIYFIDFLIYDLSISTD</sequence>
<feature type="domain" description="Ankyrin repeat" evidence="8">
    <location>
        <begin position="188"/>
        <end position="455"/>
    </location>
</feature>
<dbReference type="InterPro" id="IPR036770">
    <property type="entry name" value="Ankyrin_rpt-contain_sf"/>
</dbReference>
<evidence type="ECO:0000256" key="5">
    <source>
        <dbReference type="ARBA" id="ARBA00023136"/>
    </source>
</evidence>
<evidence type="ECO:0000313" key="9">
    <source>
        <dbReference type="EnsemblMetazoa" id="AATE010757-PA.1"/>
    </source>
</evidence>
<dbReference type="FunFam" id="1.25.40.20:FF:000302">
    <property type="entry name" value="Ankyrin repeat containing protein"/>
    <property type="match status" value="1"/>
</dbReference>
<reference evidence="9" key="1">
    <citation type="submission" date="2022-08" db="UniProtKB">
        <authorList>
            <consortium name="EnsemblMetazoa"/>
        </authorList>
    </citation>
    <scope>IDENTIFICATION</scope>
    <source>
        <strain evidence="9">EBRO</strain>
    </source>
</reference>
<keyword evidence="2" id="KW-0677">Repeat</keyword>
<dbReference type="PROSITE" id="PS50088">
    <property type="entry name" value="ANK_REPEAT"/>
    <property type="match status" value="1"/>
</dbReference>
<keyword evidence="6" id="KW-0143">Chaperone</keyword>
<organism evidence="9">
    <name type="scientific">Anopheles atroparvus</name>
    <name type="common">European mosquito</name>
    <dbReference type="NCBI Taxonomy" id="41427"/>
    <lineage>
        <taxon>Eukaryota</taxon>
        <taxon>Metazoa</taxon>
        <taxon>Ecdysozoa</taxon>
        <taxon>Arthropoda</taxon>
        <taxon>Hexapoda</taxon>
        <taxon>Insecta</taxon>
        <taxon>Pterygota</taxon>
        <taxon>Neoptera</taxon>
        <taxon>Endopterygota</taxon>
        <taxon>Diptera</taxon>
        <taxon>Nematocera</taxon>
        <taxon>Culicoidea</taxon>
        <taxon>Culicidae</taxon>
        <taxon>Anophelinae</taxon>
        <taxon>Anopheles</taxon>
    </lineage>
</organism>
<dbReference type="GO" id="GO:0006621">
    <property type="term" value="P:protein retention in ER lumen"/>
    <property type="evidence" value="ECO:0007669"/>
    <property type="project" value="TreeGrafter"/>
</dbReference>